<dbReference type="Pfam" id="PF00990">
    <property type="entry name" value="GGDEF"/>
    <property type="match status" value="1"/>
</dbReference>
<evidence type="ECO:0000313" key="3">
    <source>
        <dbReference type="EMBL" id="KKO12590.1"/>
    </source>
</evidence>
<feature type="transmembrane region" description="Helical" evidence="1">
    <location>
        <begin position="155"/>
        <end position="173"/>
    </location>
</feature>
<dbReference type="EMBL" id="LAZR01000001">
    <property type="protein sequence ID" value="KKO12590.1"/>
    <property type="molecule type" value="Genomic_DNA"/>
</dbReference>
<dbReference type="AlphaFoldDB" id="A0A0F9W850"/>
<feature type="transmembrane region" description="Helical" evidence="1">
    <location>
        <begin position="37"/>
        <end position="57"/>
    </location>
</feature>
<comment type="caution">
    <text evidence="3">The sequence shown here is derived from an EMBL/GenBank/DDBJ whole genome shotgun (WGS) entry which is preliminary data.</text>
</comment>
<proteinExistence type="predicted"/>
<dbReference type="Gene3D" id="3.30.70.270">
    <property type="match status" value="1"/>
</dbReference>
<dbReference type="FunFam" id="3.30.70.270:FF:000001">
    <property type="entry name" value="Diguanylate cyclase domain protein"/>
    <property type="match status" value="1"/>
</dbReference>
<feature type="domain" description="GGDEF" evidence="2">
    <location>
        <begin position="255"/>
        <end position="383"/>
    </location>
</feature>
<feature type="transmembrane region" description="Helical" evidence="1">
    <location>
        <begin position="193"/>
        <end position="215"/>
    </location>
</feature>
<gene>
    <name evidence="3" type="ORF">LCGC14_0006050</name>
</gene>
<dbReference type="InterPro" id="IPR029787">
    <property type="entry name" value="Nucleotide_cyclase"/>
</dbReference>
<dbReference type="SUPFAM" id="SSF55073">
    <property type="entry name" value="Nucleotide cyclase"/>
    <property type="match status" value="1"/>
</dbReference>
<keyword evidence="1" id="KW-0812">Transmembrane</keyword>
<dbReference type="PANTHER" id="PTHR46663:SF2">
    <property type="entry name" value="GGDEF DOMAIN-CONTAINING PROTEIN"/>
    <property type="match status" value="1"/>
</dbReference>
<sequence>MIQLDIATLTLTFVSLALTTVIVLFLIWRINRNMPGVVFWLIGGLLLLTSTLSLFLGVELDFPEGLSPFISNSLSLPGNMLLMEGTLRFRGFASRRRWVFLLALIPVFLLASWINRYDAAARYIFHDSFAMTFQLITAAAFVWRTRDRDELYANILAAVGSALMAGSVSVRLLMALGNSDQVSGGTGSTVTQWYLFTGTNFYVMWMFGISVACYFRSRQQVMQLAREDSLTGLPNRRCIDERLLQTLAECKRSKEAFAVLMADINDFKLVNDRFGHSAGDRLLHGIAERLRDAVREADFAGRLGGDEFLVIARHVDSTEALEQVVSRLRTSLEGPLDIPGGSFNVRVSIGAVISPGGGDTADRLLGAADAEMYRDKARIRAMK</sequence>
<dbReference type="SMART" id="SM00267">
    <property type="entry name" value="GGDEF"/>
    <property type="match status" value="1"/>
</dbReference>
<feature type="transmembrane region" description="Helical" evidence="1">
    <location>
        <begin position="6"/>
        <end position="28"/>
    </location>
</feature>
<name>A0A0F9W850_9ZZZZ</name>
<keyword evidence="1" id="KW-0472">Membrane</keyword>
<dbReference type="PANTHER" id="PTHR46663">
    <property type="entry name" value="DIGUANYLATE CYCLASE DGCT-RELATED"/>
    <property type="match status" value="1"/>
</dbReference>
<keyword evidence="1" id="KW-1133">Transmembrane helix</keyword>
<protein>
    <recommendedName>
        <fullName evidence="2">GGDEF domain-containing protein</fullName>
    </recommendedName>
</protein>
<feature type="transmembrane region" description="Helical" evidence="1">
    <location>
        <begin position="99"/>
        <end position="117"/>
    </location>
</feature>
<evidence type="ECO:0000259" key="2">
    <source>
        <dbReference type="PROSITE" id="PS50887"/>
    </source>
</evidence>
<organism evidence="3">
    <name type="scientific">marine sediment metagenome</name>
    <dbReference type="NCBI Taxonomy" id="412755"/>
    <lineage>
        <taxon>unclassified sequences</taxon>
        <taxon>metagenomes</taxon>
        <taxon>ecological metagenomes</taxon>
    </lineage>
</organism>
<evidence type="ECO:0000256" key="1">
    <source>
        <dbReference type="SAM" id="Phobius"/>
    </source>
</evidence>
<dbReference type="NCBIfam" id="TIGR00254">
    <property type="entry name" value="GGDEF"/>
    <property type="match status" value="1"/>
</dbReference>
<accession>A0A0F9W850</accession>
<dbReference type="InterPro" id="IPR043128">
    <property type="entry name" value="Rev_trsase/Diguanyl_cyclase"/>
</dbReference>
<dbReference type="InterPro" id="IPR052163">
    <property type="entry name" value="DGC-Regulatory_Protein"/>
</dbReference>
<dbReference type="InterPro" id="IPR000160">
    <property type="entry name" value="GGDEF_dom"/>
</dbReference>
<reference evidence="3" key="1">
    <citation type="journal article" date="2015" name="Nature">
        <title>Complex archaea that bridge the gap between prokaryotes and eukaryotes.</title>
        <authorList>
            <person name="Spang A."/>
            <person name="Saw J.H."/>
            <person name="Jorgensen S.L."/>
            <person name="Zaremba-Niedzwiedzka K."/>
            <person name="Martijn J."/>
            <person name="Lind A.E."/>
            <person name="van Eijk R."/>
            <person name="Schleper C."/>
            <person name="Guy L."/>
            <person name="Ettema T.J."/>
        </authorList>
    </citation>
    <scope>NUCLEOTIDE SEQUENCE</scope>
</reference>
<dbReference type="PROSITE" id="PS50887">
    <property type="entry name" value="GGDEF"/>
    <property type="match status" value="1"/>
</dbReference>
<dbReference type="CDD" id="cd01949">
    <property type="entry name" value="GGDEF"/>
    <property type="match status" value="1"/>
</dbReference>